<evidence type="ECO:0000256" key="4">
    <source>
        <dbReference type="ARBA" id="ARBA00006759"/>
    </source>
</evidence>
<comment type="similarity">
    <text evidence="4">Belongs to the metallo-beta-lactamase superfamily. Glyoxalase II family.</text>
</comment>
<dbReference type="HAMAP" id="MF_01374">
    <property type="entry name" value="Glyoxalase_2"/>
    <property type="match status" value="1"/>
</dbReference>
<dbReference type="InterPro" id="IPR036866">
    <property type="entry name" value="RibonucZ/Hydroxyglut_hydro"/>
</dbReference>
<dbReference type="InterPro" id="IPR035680">
    <property type="entry name" value="Clx_II_MBL"/>
</dbReference>
<dbReference type="PANTHER" id="PTHR11935">
    <property type="entry name" value="BETA LACTAMASE DOMAIN"/>
    <property type="match status" value="1"/>
</dbReference>
<evidence type="ECO:0000256" key="7">
    <source>
        <dbReference type="ARBA" id="ARBA00022801"/>
    </source>
</evidence>
<evidence type="ECO:0000313" key="12">
    <source>
        <dbReference type="Proteomes" id="UP000053201"/>
    </source>
</evidence>
<comment type="pathway">
    <text evidence="3">Secondary metabolite metabolism; methylglyoxal degradation; (R)-lactate from methylglyoxal: step 2/2.</text>
</comment>
<organism evidence="11 12">
    <name type="scientific">Spizellomyces punctatus (strain DAOM BR117)</name>
    <dbReference type="NCBI Taxonomy" id="645134"/>
    <lineage>
        <taxon>Eukaryota</taxon>
        <taxon>Fungi</taxon>
        <taxon>Fungi incertae sedis</taxon>
        <taxon>Chytridiomycota</taxon>
        <taxon>Chytridiomycota incertae sedis</taxon>
        <taxon>Chytridiomycetes</taxon>
        <taxon>Spizellomycetales</taxon>
        <taxon>Spizellomycetaceae</taxon>
        <taxon>Spizellomyces</taxon>
    </lineage>
</organism>
<comment type="cofactor">
    <cofactor evidence="2">
        <name>Zn(2+)</name>
        <dbReference type="ChEBI" id="CHEBI:29105"/>
    </cofactor>
</comment>
<dbReference type="PANTHER" id="PTHR11935:SF94">
    <property type="entry name" value="TENZING NORGAY, ISOFORM C"/>
    <property type="match status" value="1"/>
</dbReference>
<evidence type="ECO:0000256" key="6">
    <source>
        <dbReference type="ARBA" id="ARBA00022723"/>
    </source>
</evidence>
<evidence type="ECO:0000259" key="10">
    <source>
        <dbReference type="SMART" id="SM00849"/>
    </source>
</evidence>
<evidence type="ECO:0000256" key="8">
    <source>
        <dbReference type="ARBA" id="ARBA00022833"/>
    </source>
</evidence>
<evidence type="ECO:0000313" key="11">
    <source>
        <dbReference type="EMBL" id="KNC98333.1"/>
    </source>
</evidence>
<dbReference type="UniPathway" id="UPA00619">
    <property type="reaction ID" value="UER00676"/>
</dbReference>
<dbReference type="Pfam" id="PF16123">
    <property type="entry name" value="HAGH_C"/>
    <property type="match status" value="1"/>
</dbReference>
<dbReference type="GO" id="GO:0046872">
    <property type="term" value="F:metal ion binding"/>
    <property type="evidence" value="ECO:0007669"/>
    <property type="project" value="UniProtKB-KW"/>
</dbReference>
<dbReference type="InParanoid" id="A0A0L0HC33"/>
<dbReference type="Pfam" id="PF00753">
    <property type="entry name" value="Lactamase_B"/>
    <property type="match status" value="1"/>
</dbReference>
<proteinExistence type="inferred from homology"/>
<evidence type="ECO:0000256" key="9">
    <source>
        <dbReference type="ARBA" id="ARBA00031044"/>
    </source>
</evidence>
<dbReference type="GeneID" id="27690010"/>
<keyword evidence="7" id="KW-0378">Hydrolase</keyword>
<comment type="catalytic activity">
    <reaction evidence="1">
        <text>an S-(2-hydroxyacyl)glutathione + H2O = a 2-hydroxy carboxylate + glutathione + H(+)</text>
        <dbReference type="Rhea" id="RHEA:21864"/>
        <dbReference type="ChEBI" id="CHEBI:15377"/>
        <dbReference type="ChEBI" id="CHEBI:15378"/>
        <dbReference type="ChEBI" id="CHEBI:57925"/>
        <dbReference type="ChEBI" id="CHEBI:58896"/>
        <dbReference type="ChEBI" id="CHEBI:71261"/>
        <dbReference type="EC" id="3.1.2.6"/>
    </reaction>
</comment>
<dbReference type="AlphaFoldDB" id="A0A0L0HC33"/>
<sequence>MNTLTAILVALPLLAVPIPFLYARSLPALKKQELLYKLFCSPLGYYMTLFARDPDAVPHRQVRSVNKKDGQVKVVPVPYGEDNYGYIIVNDAVAVVVDPGDAHRIQQVLQAEAPNVQLHAILVTHKHWDHTAGTASLKAKHKNVKVYGSTIDFSDSWVNWWWKVDHFVNDGETIVVGDMRFRVIATPCHTRGSVMYLLEPSPGDTAGQSRQRSIIYSSDDEDDAPVAPHTAVEDEPSLFTGDTLFIGGCGKYFEGDAVDMYSVIEKLRPLLTAQTLVWPGHEYAEANLAFARELETGNMTLQLKHQEAKDATYHRYATVPSTWSDESSYNPYLRIDTRARRGELWRNVLRVAEYKDRKRVEASVREKLGDTTENEVAVVIGLLRILKDGWKGPST</sequence>
<dbReference type="InterPro" id="IPR017782">
    <property type="entry name" value="Hydroxyacylglutathione_Hdrlase"/>
</dbReference>
<dbReference type="InterPro" id="IPR032282">
    <property type="entry name" value="HAGH_C"/>
</dbReference>
<dbReference type="eggNOG" id="KOG0813">
    <property type="taxonomic scope" value="Eukaryota"/>
</dbReference>
<dbReference type="STRING" id="645134.A0A0L0HC33"/>
<dbReference type="RefSeq" id="XP_016606373.1">
    <property type="nucleotide sequence ID" value="XM_016754926.1"/>
</dbReference>
<gene>
    <name evidence="11" type="ORF">SPPG_06726</name>
</gene>
<keyword evidence="8" id="KW-0862">Zinc</keyword>
<dbReference type="SUPFAM" id="SSF56281">
    <property type="entry name" value="Metallo-hydrolase/oxidoreductase"/>
    <property type="match status" value="1"/>
</dbReference>
<dbReference type="GO" id="GO:0004416">
    <property type="term" value="F:hydroxyacylglutathione hydrolase activity"/>
    <property type="evidence" value="ECO:0007669"/>
    <property type="project" value="UniProtKB-EC"/>
</dbReference>
<dbReference type="InterPro" id="IPR001279">
    <property type="entry name" value="Metallo-B-lactamas"/>
</dbReference>
<feature type="domain" description="Metallo-beta-lactamase" evidence="10">
    <location>
        <begin position="82"/>
        <end position="281"/>
    </location>
</feature>
<dbReference type="Proteomes" id="UP000053201">
    <property type="component" value="Unassembled WGS sequence"/>
</dbReference>
<evidence type="ECO:0000256" key="5">
    <source>
        <dbReference type="ARBA" id="ARBA00011917"/>
    </source>
</evidence>
<evidence type="ECO:0000256" key="1">
    <source>
        <dbReference type="ARBA" id="ARBA00001623"/>
    </source>
</evidence>
<name>A0A0L0HC33_SPIPD</name>
<evidence type="ECO:0000256" key="2">
    <source>
        <dbReference type="ARBA" id="ARBA00001947"/>
    </source>
</evidence>
<evidence type="ECO:0000256" key="3">
    <source>
        <dbReference type="ARBA" id="ARBA00004963"/>
    </source>
</evidence>
<dbReference type="EMBL" id="KQ257461">
    <property type="protein sequence ID" value="KNC98333.1"/>
    <property type="molecule type" value="Genomic_DNA"/>
</dbReference>
<reference evidence="11 12" key="1">
    <citation type="submission" date="2009-08" db="EMBL/GenBank/DDBJ databases">
        <title>The Genome Sequence of Spizellomyces punctatus strain DAOM BR117.</title>
        <authorList>
            <consortium name="The Broad Institute Genome Sequencing Platform"/>
            <person name="Russ C."/>
            <person name="Cuomo C."/>
            <person name="Shea T."/>
            <person name="Young S.K."/>
            <person name="Zeng Q."/>
            <person name="Koehrsen M."/>
            <person name="Haas B."/>
            <person name="Borodovsky M."/>
            <person name="Guigo R."/>
            <person name="Alvarado L."/>
            <person name="Berlin A."/>
            <person name="Bochicchio J."/>
            <person name="Borenstein D."/>
            <person name="Chapman S."/>
            <person name="Chen Z."/>
            <person name="Engels R."/>
            <person name="Freedman E."/>
            <person name="Gellesch M."/>
            <person name="Goldberg J."/>
            <person name="Griggs A."/>
            <person name="Gujja S."/>
            <person name="Heiman D."/>
            <person name="Hepburn T."/>
            <person name="Howarth C."/>
            <person name="Jen D."/>
            <person name="Larson L."/>
            <person name="Lewis B."/>
            <person name="Mehta T."/>
            <person name="Park D."/>
            <person name="Pearson M."/>
            <person name="Roberts A."/>
            <person name="Saif S."/>
            <person name="Shenoy N."/>
            <person name="Sisk P."/>
            <person name="Stolte C."/>
            <person name="Sykes S."/>
            <person name="Thomson T."/>
            <person name="Walk T."/>
            <person name="White J."/>
            <person name="Yandava C."/>
            <person name="Burger G."/>
            <person name="Gray M.W."/>
            <person name="Holland P.W.H."/>
            <person name="King N."/>
            <person name="Lang F.B.F."/>
            <person name="Roger A.J."/>
            <person name="Ruiz-Trillo I."/>
            <person name="Lander E."/>
            <person name="Nusbaum C."/>
        </authorList>
    </citation>
    <scope>NUCLEOTIDE SEQUENCE [LARGE SCALE GENOMIC DNA]</scope>
    <source>
        <strain evidence="11 12">DAOM BR117</strain>
    </source>
</reference>
<keyword evidence="6" id="KW-0479">Metal-binding</keyword>
<dbReference type="OrthoDB" id="515692at2759"/>
<dbReference type="SMART" id="SM00849">
    <property type="entry name" value="Lactamase_B"/>
    <property type="match status" value="1"/>
</dbReference>
<dbReference type="GO" id="GO:0019243">
    <property type="term" value="P:methylglyoxal catabolic process to D-lactate via S-lactoyl-glutathione"/>
    <property type="evidence" value="ECO:0007669"/>
    <property type="project" value="InterPro"/>
</dbReference>
<dbReference type="CDD" id="cd07723">
    <property type="entry name" value="hydroxyacylglutathione_hydrolase_MBL-fold"/>
    <property type="match status" value="1"/>
</dbReference>
<accession>A0A0L0HC33</accession>
<protein>
    <recommendedName>
        <fullName evidence="5">hydroxyacylglutathione hydrolase</fullName>
        <ecNumber evidence="5">3.1.2.6</ecNumber>
    </recommendedName>
    <alternativeName>
        <fullName evidence="9">Glyoxalase II</fullName>
    </alternativeName>
</protein>
<dbReference type="EC" id="3.1.2.6" evidence="5"/>
<dbReference type="Gene3D" id="3.60.15.10">
    <property type="entry name" value="Ribonuclease Z/Hydroxyacylglutathione hydrolase-like"/>
    <property type="match status" value="1"/>
</dbReference>
<dbReference type="VEuPathDB" id="FungiDB:SPPG_06726"/>
<keyword evidence="12" id="KW-1185">Reference proteome</keyword>